<dbReference type="InterPro" id="IPR018294">
    <property type="entry name" value="ISPD_synthase_CS"/>
</dbReference>
<name>A0A3N2BDA3_9MICO</name>
<dbReference type="SUPFAM" id="SSF53448">
    <property type="entry name" value="Nucleotide-diphospho-sugar transferases"/>
    <property type="match status" value="1"/>
</dbReference>
<feature type="site" description="Positions MEP for the nucleophilic attack" evidence="7">
    <location>
        <position position="180"/>
    </location>
</feature>
<feature type="site" description="Transition state stabilizer" evidence="7">
    <location>
        <position position="26"/>
    </location>
</feature>
<dbReference type="InterPro" id="IPR029044">
    <property type="entry name" value="Nucleotide-diphossugar_trans"/>
</dbReference>
<proteinExistence type="inferred from homology"/>
<evidence type="ECO:0000256" key="7">
    <source>
        <dbReference type="HAMAP-Rule" id="MF_00108"/>
    </source>
</evidence>
<dbReference type="InterPro" id="IPR050088">
    <property type="entry name" value="IspD/TarI_cytidylyltransf_bact"/>
</dbReference>
<dbReference type="Proteomes" id="UP000280668">
    <property type="component" value="Unassembled WGS sequence"/>
</dbReference>
<keyword evidence="9" id="KW-1185">Reference proteome</keyword>
<comment type="function">
    <text evidence="7">Catalyzes the formation of 4-diphosphocytidyl-2-C-methyl-D-erythritol from CTP and 2-C-methyl-D-erythritol 4-phosphate (MEP).</text>
</comment>
<protein>
    <recommendedName>
        <fullName evidence="7">2-C-methyl-D-erythritol 4-phosphate cytidylyltransferase</fullName>
        <ecNumber evidence="7">2.7.7.60</ecNumber>
    </recommendedName>
    <alternativeName>
        <fullName evidence="7">4-diphosphocytidyl-2C-methyl-D-erythritol synthase</fullName>
    </alternativeName>
    <alternativeName>
        <fullName evidence="7">MEP cytidylyltransferase</fullName>
        <shortName evidence="7">MCT</shortName>
    </alternativeName>
</protein>
<comment type="caution">
    <text evidence="8">The sequence shown here is derived from an EMBL/GenBank/DDBJ whole genome shotgun (WGS) entry which is preliminary data.</text>
</comment>
<reference evidence="8 9" key="1">
    <citation type="submission" date="2018-11" db="EMBL/GenBank/DDBJ databases">
        <title>Sequencing the genomes of 1000 actinobacteria strains.</title>
        <authorList>
            <person name="Klenk H.-P."/>
        </authorList>
    </citation>
    <scope>NUCLEOTIDE SEQUENCE [LARGE SCALE GENOMIC DNA]</scope>
    <source>
        <strain evidence="8 9">DSM 11294</strain>
    </source>
</reference>
<gene>
    <name evidence="7" type="primary">ispD</name>
    <name evidence="8" type="ORF">EDD31_1604</name>
</gene>
<dbReference type="RefSeq" id="WP_123303678.1">
    <property type="nucleotide sequence ID" value="NZ_RKHK01000001.1"/>
</dbReference>
<dbReference type="PANTHER" id="PTHR32125:SF4">
    <property type="entry name" value="2-C-METHYL-D-ERYTHRITOL 4-PHOSPHATE CYTIDYLYLTRANSFERASE, CHLOROPLASTIC"/>
    <property type="match status" value="1"/>
</dbReference>
<dbReference type="GO" id="GO:0050518">
    <property type="term" value="F:2-C-methyl-D-erythritol 4-phosphate cytidylyltransferase activity"/>
    <property type="evidence" value="ECO:0007669"/>
    <property type="project" value="UniProtKB-UniRule"/>
</dbReference>
<dbReference type="Gene3D" id="3.90.550.10">
    <property type="entry name" value="Spore Coat Polysaccharide Biosynthesis Protein SpsA, Chain A"/>
    <property type="match status" value="1"/>
</dbReference>
<evidence type="ECO:0000256" key="5">
    <source>
        <dbReference type="ARBA" id="ARBA00022695"/>
    </source>
</evidence>
<comment type="catalytic activity">
    <reaction evidence="1 7">
        <text>2-C-methyl-D-erythritol 4-phosphate + CTP + H(+) = 4-CDP-2-C-methyl-D-erythritol + diphosphate</text>
        <dbReference type="Rhea" id="RHEA:13429"/>
        <dbReference type="ChEBI" id="CHEBI:15378"/>
        <dbReference type="ChEBI" id="CHEBI:33019"/>
        <dbReference type="ChEBI" id="CHEBI:37563"/>
        <dbReference type="ChEBI" id="CHEBI:57823"/>
        <dbReference type="ChEBI" id="CHEBI:58262"/>
        <dbReference type="EC" id="2.7.7.60"/>
    </reaction>
</comment>
<evidence type="ECO:0000256" key="2">
    <source>
        <dbReference type="ARBA" id="ARBA00004787"/>
    </source>
</evidence>
<dbReference type="CDD" id="cd02516">
    <property type="entry name" value="CDP-ME_synthetase"/>
    <property type="match status" value="1"/>
</dbReference>
<dbReference type="InterPro" id="IPR034683">
    <property type="entry name" value="IspD/TarI"/>
</dbReference>
<evidence type="ECO:0000313" key="9">
    <source>
        <dbReference type="Proteomes" id="UP000280668"/>
    </source>
</evidence>
<evidence type="ECO:0000313" key="8">
    <source>
        <dbReference type="EMBL" id="ROR73231.1"/>
    </source>
</evidence>
<organism evidence="8 9">
    <name type="scientific">Bogoriella caseilytica</name>
    <dbReference type="NCBI Taxonomy" id="56055"/>
    <lineage>
        <taxon>Bacteria</taxon>
        <taxon>Bacillati</taxon>
        <taxon>Actinomycetota</taxon>
        <taxon>Actinomycetes</taxon>
        <taxon>Micrococcales</taxon>
        <taxon>Bogoriellaceae</taxon>
        <taxon>Bogoriella</taxon>
    </lineage>
</organism>
<dbReference type="OrthoDB" id="9802561at2"/>
<evidence type="ECO:0000256" key="1">
    <source>
        <dbReference type="ARBA" id="ARBA00001282"/>
    </source>
</evidence>
<comment type="pathway">
    <text evidence="2 7">Isoprenoid biosynthesis; isopentenyl diphosphate biosynthesis via DXP pathway; isopentenyl diphosphate from 1-deoxy-D-xylulose 5-phosphate: step 2/6.</text>
</comment>
<accession>A0A3N2BDA3</accession>
<dbReference type="AlphaFoldDB" id="A0A3N2BDA3"/>
<evidence type="ECO:0000256" key="4">
    <source>
        <dbReference type="ARBA" id="ARBA00022679"/>
    </source>
</evidence>
<evidence type="ECO:0000256" key="3">
    <source>
        <dbReference type="ARBA" id="ARBA00009789"/>
    </source>
</evidence>
<keyword evidence="5 7" id="KW-0548">Nucleotidyltransferase</keyword>
<dbReference type="InterPro" id="IPR001228">
    <property type="entry name" value="IspD"/>
</dbReference>
<keyword evidence="6 7" id="KW-0414">Isoprene biosynthesis</keyword>
<dbReference type="EC" id="2.7.7.60" evidence="7"/>
<sequence length="260" mass="25510">MVSSVAVLTAAGSGTRLGPAGAGLPKGLVPLAGEPLVLRAARGLAAAGCLDGVVVTVPAGSLAEFRALFPGDVVPGSALPVAVVVGGATRQASVAAGLRGIRPLLASTGSTSESGACADVVLVHDAARCLTPPEVIRAVDAAVRAGRRAVVPAVAVTDTIKQTGPTEADGAAAVTATLHRAALRAVQTPQGFAGLLLEDAHAAGAEHGGDEATALSDDAGLVEAMGEQVYVVPGHERALKITTPVDLALAELLLSTEEGA</sequence>
<dbReference type="EMBL" id="RKHK01000001">
    <property type="protein sequence ID" value="ROR73231.1"/>
    <property type="molecule type" value="Genomic_DNA"/>
</dbReference>
<dbReference type="HAMAP" id="MF_00108">
    <property type="entry name" value="IspD"/>
    <property type="match status" value="1"/>
</dbReference>
<keyword evidence="4 7" id="KW-0808">Transferase</keyword>
<feature type="site" description="Positions MEP for the nucleophilic attack" evidence="7">
    <location>
        <position position="240"/>
    </location>
</feature>
<dbReference type="PANTHER" id="PTHR32125">
    <property type="entry name" value="2-C-METHYL-D-ERYTHRITOL 4-PHOSPHATE CYTIDYLYLTRANSFERASE, CHLOROPLASTIC"/>
    <property type="match status" value="1"/>
</dbReference>
<dbReference type="UniPathway" id="UPA00056">
    <property type="reaction ID" value="UER00093"/>
</dbReference>
<dbReference type="GO" id="GO:0019288">
    <property type="term" value="P:isopentenyl diphosphate biosynthetic process, methylerythritol 4-phosphate pathway"/>
    <property type="evidence" value="ECO:0007669"/>
    <property type="project" value="UniProtKB-UniRule"/>
</dbReference>
<dbReference type="PROSITE" id="PS01295">
    <property type="entry name" value="ISPD"/>
    <property type="match status" value="1"/>
</dbReference>
<feature type="site" description="Transition state stabilizer" evidence="7">
    <location>
        <position position="16"/>
    </location>
</feature>
<dbReference type="Pfam" id="PF01128">
    <property type="entry name" value="IspD"/>
    <property type="match status" value="1"/>
</dbReference>
<comment type="similarity">
    <text evidence="3 7">Belongs to the IspD/TarI cytidylyltransferase family. IspD subfamily.</text>
</comment>
<evidence type="ECO:0000256" key="6">
    <source>
        <dbReference type="ARBA" id="ARBA00023229"/>
    </source>
</evidence>